<sequence>MLDGLVPKPLVRKNAHGIIPADMQRFNDGFCHVDERHLISAPGKQRADKTPPDVAPAVHDCFHLDPLNCPFRESSSIPHAPPSALAEWFEAARVSQTPASSGRRRPPDSHPHPDRPHSGPSETSL</sequence>
<organism evidence="2">
    <name type="scientific">bioreactor metagenome</name>
    <dbReference type="NCBI Taxonomy" id="1076179"/>
    <lineage>
        <taxon>unclassified sequences</taxon>
        <taxon>metagenomes</taxon>
        <taxon>ecological metagenomes</taxon>
    </lineage>
</organism>
<dbReference type="AlphaFoldDB" id="A0A645BSF7"/>
<dbReference type="EMBL" id="VSSQ01022103">
    <property type="protein sequence ID" value="MPM68172.1"/>
    <property type="molecule type" value="Genomic_DNA"/>
</dbReference>
<gene>
    <name evidence="2" type="ORF">SDC9_115103</name>
</gene>
<accession>A0A645BSF7</accession>
<name>A0A645BSF7_9ZZZZ</name>
<reference evidence="2" key="1">
    <citation type="submission" date="2019-08" db="EMBL/GenBank/DDBJ databases">
        <authorList>
            <person name="Kucharzyk K."/>
            <person name="Murdoch R.W."/>
            <person name="Higgins S."/>
            <person name="Loffler F."/>
        </authorList>
    </citation>
    <scope>NUCLEOTIDE SEQUENCE</scope>
</reference>
<protein>
    <submittedName>
        <fullName evidence="2">Uncharacterized protein</fullName>
    </submittedName>
</protein>
<evidence type="ECO:0000256" key="1">
    <source>
        <dbReference type="SAM" id="MobiDB-lite"/>
    </source>
</evidence>
<proteinExistence type="predicted"/>
<comment type="caution">
    <text evidence="2">The sequence shown here is derived from an EMBL/GenBank/DDBJ whole genome shotgun (WGS) entry which is preliminary data.</text>
</comment>
<feature type="compositionally biased region" description="Basic and acidic residues" evidence="1">
    <location>
        <begin position="105"/>
        <end position="117"/>
    </location>
</feature>
<evidence type="ECO:0000313" key="2">
    <source>
        <dbReference type="EMBL" id="MPM68172.1"/>
    </source>
</evidence>
<feature type="region of interest" description="Disordered" evidence="1">
    <location>
        <begin position="89"/>
        <end position="125"/>
    </location>
</feature>